<dbReference type="PANTHER" id="PTHR11049:SF16">
    <property type="entry name" value="PROTEIN VDLD"/>
    <property type="match status" value="1"/>
</dbReference>
<dbReference type="AlphaFoldDB" id="A0A1Y1SDA5"/>
<evidence type="ECO:0000256" key="1">
    <source>
        <dbReference type="ARBA" id="ARBA00010458"/>
    </source>
</evidence>
<dbReference type="OrthoDB" id="9801856at2"/>
<dbReference type="Proteomes" id="UP000192342">
    <property type="component" value="Unassembled WGS sequence"/>
</dbReference>
<dbReference type="PANTHER" id="PTHR11049">
    <property type="entry name" value="ACYL COENZYME A THIOESTER HYDROLASE"/>
    <property type="match status" value="1"/>
</dbReference>
<dbReference type="PROSITE" id="PS51770">
    <property type="entry name" value="HOTDOG_ACOT"/>
    <property type="match status" value="1"/>
</dbReference>
<dbReference type="RefSeq" id="WP_083562320.1">
    <property type="nucleotide sequence ID" value="NZ_AQQV01000003.1"/>
</dbReference>
<evidence type="ECO:0000259" key="4">
    <source>
        <dbReference type="PROSITE" id="PS51770"/>
    </source>
</evidence>
<protein>
    <submittedName>
        <fullName evidence="5">Acyl-CoA hydrolase</fullName>
    </submittedName>
</protein>
<proteinExistence type="inferred from homology"/>
<evidence type="ECO:0000256" key="2">
    <source>
        <dbReference type="ARBA" id="ARBA00022801"/>
    </source>
</evidence>
<organism evidence="5 6">
    <name type="scientific">Oceanococcus atlanticus</name>
    <dbReference type="NCBI Taxonomy" id="1317117"/>
    <lineage>
        <taxon>Bacteria</taxon>
        <taxon>Pseudomonadati</taxon>
        <taxon>Pseudomonadota</taxon>
        <taxon>Gammaproteobacteria</taxon>
        <taxon>Chromatiales</taxon>
        <taxon>Oceanococcaceae</taxon>
        <taxon>Oceanococcus</taxon>
    </lineage>
</organism>
<feature type="domain" description="HotDog ACOT-type" evidence="4">
    <location>
        <begin position="14"/>
        <end position="126"/>
    </location>
</feature>
<dbReference type="GO" id="GO:0005829">
    <property type="term" value="C:cytosol"/>
    <property type="evidence" value="ECO:0007669"/>
    <property type="project" value="TreeGrafter"/>
</dbReference>
<dbReference type="CDD" id="cd03442">
    <property type="entry name" value="BFIT_BACH"/>
    <property type="match status" value="1"/>
</dbReference>
<dbReference type="EMBL" id="AQQV01000003">
    <property type="protein sequence ID" value="ORE86174.1"/>
    <property type="molecule type" value="Genomic_DNA"/>
</dbReference>
<dbReference type="SUPFAM" id="SSF54637">
    <property type="entry name" value="Thioesterase/thiol ester dehydrase-isomerase"/>
    <property type="match status" value="1"/>
</dbReference>
<evidence type="ECO:0000313" key="5">
    <source>
        <dbReference type="EMBL" id="ORE86174.1"/>
    </source>
</evidence>
<dbReference type="STRING" id="1317117.ATO7_12793"/>
<sequence length="177" mass="19371">MSSTPEQHQKTVAESAVSEQIYKIFPNDLNYNGNVFGGLIMAQMDRIAVVVAERHSGKLCVTVGVDAVQFIQPATGADTLIYSASCNRAWNTSMEIGVKVMAELSRSGARRHILSAYLTFIALDDNDKPSPVPAVVPHSEAEVHRFQEAALRREARLAHAHELQRVRAARANNPAAH</sequence>
<dbReference type="Gene3D" id="3.10.129.10">
    <property type="entry name" value="Hotdog Thioesterase"/>
    <property type="match status" value="1"/>
</dbReference>
<keyword evidence="6" id="KW-1185">Reference proteome</keyword>
<comment type="caution">
    <text evidence="5">The sequence shown here is derived from an EMBL/GenBank/DDBJ whole genome shotgun (WGS) entry which is preliminary data.</text>
</comment>
<evidence type="ECO:0000256" key="3">
    <source>
        <dbReference type="PROSITE-ProRule" id="PRU01106"/>
    </source>
</evidence>
<evidence type="ECO:0000313" key="6">
    <source>
        <dbReference type="Proteomes" id="UP000192342"/>
    </source>
</evidence>
<dbReference type="Pfam" id="PF03061">
    <property type="entry name" value="4HBT"/>
    <property type="match status" value="1"/>
</dbReference>
<reference evidence="5 6" key="1">
    <citation type="submission" date="2013-04" db="EMBL/GenBank/DDBJ databases">
        <title>Oceanococcus atlanticus 22II-S10r2 Genome Sequencing.</title>
        <authorList>
            <person name="Lai Q."/>
            <person name="Li G."/>
            <person name="Shao Z."/>
        </authorList>
    </citation>
    <scope>NUCLEOTIDE SEQUENCE [LARGE SCALE GENOMIC DNA]</scope>
    <source>
        <strain evidence="5 6">22II-S10r2</strain>
    </source>
</reference>
<gene>
    <name evidence="5" type="ORF">ATO7_12793</name>
</gene>
<dbReference type="InterPro" id="IPR006683">
    <property type="entry name" value="Thioestr_dom"/>
</dbReference>
<dbReference type="InterPro" id="IPR033120">
    <property type="entry name" value="HOTDOG_ACOT"/>
</dbReference>
<dbReference type="InterPro" id="IPR040170">
    <property type="entry name" value="Cytosol_ACT"/>
</dbReference>
<dbReference type="GO" id="GO:0052816">
    <property type="term" value="F:long-chain fatty acyl-CoA hydrolase activity"/>
    <property type="evidence" value="ECO:0007669"/>
    <property type="project" value="TreeGrafter"/>
</dbReference>
<keyword evidence="2 3" id="KW-0378">Hydrolase</keyword>
<dbReference type="InterPro" id="IPR029069">
    <property type="entry name" value="HotDog_dom_sf"/>
</dbReference>
<name>A0A1Y1SDA5_9GAMM</name>
<accession>A0A1Y1SDA5</accession>
<dbReference type="GO" id="GO:0006637">
    <property type="term" value="P:acyl-CoA metabolic process"/>
    <property type="evidence" value="ECO:0007669"/>
    <property type="project" value="TreeGrafter"/>
</dbReference>
<comment type="similarity">
    <text evidence="1">Belongs to the acyl coenzyme A hydrolase family.</text>
</comment>